<evidence type="ECO:0000313" key="1">
    <source>
        <dbReference type="EMBL" id="JAD74221.1"/>
    </source>
</evidence>
<dbReference type="EMBL" id="GBRH01223674">
    <property type="protein sequence ID" value="JAD74221.1"/>
    <property type="molecule type" value="Transcribed_RNA"/>
</dbReference>
<protein>
    <submittedName>
        <fullName evidence="1">Uncharacterized protein</fullName>
    </submittedName>
</protein>
<name>A0A0A9CF68_ARUDO</name>
<organism evidence="1">
    <name type="scientific">Arundo donax</name>
    <name type="common">Giant reed</name>
    <name type="synonym">Donax arundinaceus</name>
    <dbReference type="NCBI Taxonomy" id="35708"/>
    <lineage>
        <taxon>Eukaryota</taxon>
        <taxon>Viridiplantae</taxon>
        <taxon>Streptophyta</taxon>
        <taxon>Embryophyta</taxon>
        <taxon>Tracheophyta</taxon>
        <taxon>Spermatophyta</taxon>
        <taxon>Magnoliopsida</taxon>
        <taxon>Liliopsida</taxon>
        <taxon>Poales</taxon>
        <taxon>Poaceae</taxon>
        <taxon>PACMAD clade</taxon>
        <taxon>Arundinoideae</taxon>
        <taxon>Arundineae</taxon>
        <taxon>Arundo</taxon>
    </lineage>
</organism>
<sequence>MTKHSGVTPALVFTDGELKRPGKSHLRPRKAKVVCSGGEEKKKVALILTCLHIILTSKLS</sequence>
<reference evidence="1" key="2">
    <citation type="journal article" date="2015" name="Data Brief">
        <title>Shoot transcriptome of the giant reed, Arundo donax.</title>
        <authorList>
            <person name="Barrero R.A."/>
            <person name="Guerrero F.D."/>
            <person name="Moolhuijzen P."/>
            <person name="Goolsby J.A."/>
            <person name="Tidwell J."/>
            <person name="Bellgard S.E."/>
            <person name="Bellgard M.I."/>
        </authorList>
    </citation>
    <scope>NUCLEOTIDE SEQUENCE</scope>
    <source>
        <tissue evidence="1">Shoot tissue taken approximately 20 cm above the soil surface</tissue>
    </source>
</reference>
<accession>A0A0A9CF68</accession>
<proteinExistence type="predicted"/>
<reference evidence="1" key="1">
    <citation type="submission" date="2014-09" db="EMBL/GenBank/DDBJ databases">
        <authorList>
            <person name="Magalhaes I.L.F."/>
            <person name="Oliveira U."/>
            <person name="Santos F.R."/>
            <person name="Vidigal T.H.D.A."/>
            <person name="Brescovit A.D."/>
            <person name="Santos A.J."/>
        </authorList>
    </citation>
    <scope>NUCLEOTIDE SEQUENCE</scope>
    <source>
        <tissue evidence="1">Shoot tissue taken approximately 20 cm above the soil surface</tissue>
    </source>
</reference>
<dbReference type="AlphaFoldDB" id="A0A0A9CF68"/>